<reference evidence="2" key="1">
    <citation type="journal article" date="2014" name="Genome Announc.">
        <title>De novo whole-genome sequence and genome annotation of Lichtheimia ramosa.</title>
        <authorList>
            <person name="Linde J."/>
            <person name="Schwartze V."/>
            <person name="Binder U."/>
            <person name="Lass-Florl C."/>
            <person name="Voigt K."/>
            <person name="Horn F."/>
        </authorList>
    </citation>
    <scope>NUCLEOTIDE SEQUENCE</scope>
    <source>
        <strain evidence="2">JMRC FSU:6197</strain>
    </source>
</reference>
<keyword evidence="1" id="KW-0472">Membrane</keyword>
<feature type="transmembrane region" description="Helical" evidence="1">
    <location>
        <begin position="151"/>
        <end position="174"/>
    </location>
</feature>
<feature type="transmembrane region" description="Helical" evidence="1">
    <location>
        <begin position="194"/>
        <end position="215"/>
    </location>
</feature>
<sequence>MAPPKRSHYFALLFALFALVLLIFANLGITNTSSFLPKIFIVQASQTKTNQSIRYGFYRSCIFKGDSDQPDTCNDSNLLYTFDVDQLAKINNLNLDSSDVIKQAVQQYSQGVLNAQKATVLVLPSAILAFIGMIIAMMMRRMRKNNMLPTLGALSGLLGAVCSGMAIGFAVVLYRSAFEQISAKVDGLTYHWGPAVYIVGAACGCQVITFIWFIASCFARLRIGKEHDHTYEYYERHSFSSVSMHQHRY</sequence>
<dbReference type="InterPro" id="IPR009571">
    <property type="entry name" value="SUR7/Rim9-like_fungi"/>
</dbReference>
<feature type="transmembrane region" description="Helical" evidence="1">
    <location>
        <begin position="118"/>
        <end position="139"/>
    </location>
</feature>
<dbReference type="GO" id="GO:0005886">
    <property type="term" value="C:plasma membrane"/>
    <property type="evidence" value="ECO:0007669"/>
    <property type="project" value="InterPro"/>
</dbReference>
<dbReference type="AlphaFoldDB" id="A0A077WQG4"/>
<accession>A0A077WQG4</accession>
<keyword evidence="1" id="KW-1133">Transmembrane helix</keyword>
<dbReference type="Pfam" id="PF06687">
    <property type="entry name" value="SUR7"/>
    <property type="match status" value="1"/>
</dbReference>
<dbReference type="Gene3D" id="1.20.140.150">
    <property type="match status" value="1"/>
</dbReference>
<evidence type="ECO:0000313" key="2">
    <source>
        <dbReference type="EMBL" id="CDS09615.1"/>
    </source>
</evidence>
<dbReference type="OrthoDB" id="2274012at2759"/>
<organism evidence="2">
    <name type="scientific">Lichtheimia ramosa</name>
    <dbReference type="NCBI Taxonomy" id="688394"/>
    <lineage>
        <taxon>Eukaryota</taxon>
        <taxon>Fungi</taxon>
        <taxon>Fungi incertae sedis</taxon>
        <taxon>Mucoromycota</taxon>
        <taxon>Mucoromycotina</taxon>
        <taxon>Mucoromycetes</taxon>
        <taxon>Mucorales</taxon>
        <taxon>Lichtheimiaceae</taxon>
        <taxon>Lichtheimia</taxon>
    </lineage>
</organism>
<name>A0A077WQG4_9FUNG</name>
<proteinExistence type="predicted"/>
<gene>
    <name evidence="2" type="ORF">LRAMOSA10975</name>
</gene>
<evidence type="ECO:0000256" key="1">
    <source>
        <dbReference type="SAM" id="Phobius"/>
    </source>
</evidence>
<dbReference type="EMBL" id="LK023334">
    <property type="protein sequence ID" value="CDS09615.1"/>
    <property type="molecule type" value="Genomic_DNA"/>
</dbReference>
<keyword evidence="1" id="KW-0812">Transmembrane</keyword>
<protein>
    <submittedName>
        <fullName evidence="2">Uncharacterized protein</fullName>
    </submittedName>
</protein>